<feature type="region of interest" description="Disordered" evidence="1">
    <location>
        <begin position="1"/>
        <end position="24"/>
    </location>
</feature>
<evidence type="ECO:0000313" key="3">
    <source>
        <dbReference type="Proteomes" id="UP001500879"/>
    </source>
</evidence>
<organism evidence="2 3">
    <name type="scientific">Streptomyces luteireticuli</name>
    <dbReference type="NCBI Taxonomy" id="173858"/>
    <lineage>
        <taxon>Bacteria</taxon>
        <taxon>Bacillati</taxon>
        <taxon>Actinomycetota</taxon>
        <taxon>Actinomycetes</taxon>
        <taxon>Kitasatosporales</taxon>
        <taxon>Streptomycetaceae</taxon>
        <taxon>Streptomyces</taxon>
    </lineage>
</organism>
<evidence type="ECO:0008006" key="4">
    <source>
        <dbReference type="Google" id="ProtNLM"/>
    </source>
</evidence>
<dbReference type="Proteomes" id="UP001500879">
    <property type="component" value="Unassembled WGS sequence"/>
</dbReference>
<proteinExistence type="predicted"/>
<sequence>MALRFIAKDPNSQTGQSPSAWVDDDNADMVFQGWKADKTTQDECQQTGPIPDHEAVIRIPARMVPAIRKACDVAEQRARLR</sequence>
<evidence type="ECO:0000313" key="2">
    <source>
        <dbReference type="EMBL" id="GAA0392196.1"/>
    </source>
</evidence>
<evidence type="ECO:0000256" key="1">
    <source>
        <dbReference type="SAM" id="MobiDB-lite"/>
    </source>
</evidence>
<name>A0ABN0YDS1_9ACTN</name>
<gene>
    <name evidence="2" type="ORF">GCM10010357_11190</name>
</gene>
<dbReference type="EMBL" id="BAAABX010000009">
    <property type="protein sequence ID" value="GAA0392196.1"/>
    <property type="molecule type" value="Genomic_DNA"/>
</dbReference>
<accession>A0ABN0YDS1</accession>
<reference evidence="2 3" key="1">
    <citation type="journal article" date="2019" name="Int. J. Syst. Evol. Microbiol.">
        <title>The Global Catalogue of Microorganisms (GCM) 10K type strain sequencing project: providing services to taxonomists for standard genome sequencing and annotation.</title>
        <authorList>
            <consortium name="The Broad Institute Genomics Platform"/>
            <consortium name="The Broad Institute Genome Sequencing Center for Infectious Disease"/>
            <person name="Wu L."/>
            <person name="Ma J."/>
        </authorList>
    </citation>
    <scope>NUCLEOTIDE SEQUENCE [LARGE SCALE GENOMIC DNA]</scope>
    <source>
        <strain evidence="2 3">JCM 4788</strain>
    </source>
</reference>
<dbReference type="RefSeq" id="WP_344020455.1">
    <property type="nucleotide sequence ID" value="NZ_BAAABX010000009.1"/>
</dbReference>
<comment type="caution">
    <text evidence="2">The sequence shown here is derived from an EMBL/GenBank/DDBJ whole genome shotgun (WGS) entry which is preliminary data.</text>
</comment>
<feature type="compositionally biased region" description="Polar residues" evidence="1">
    <location>
        <begin position="10"/>
        <end position="19"/>
    </location>
</feature>
<protein>
    <recommendedName>
        <fullName evidence="4">DUF397 domain-containing protein</fullName>
    </recommendedName>
</protein>
<keyword evidence="3" id="KW-1185">Reference proteome</keyword>